<gene>
    <name evidence="8 9" type="primary">ezrA</name>
    <name evidence="9" type="ORF">ACFPRA_16040</name>
</gene>
<comment type="similarity">
    <text evidence="8">Belongs to the EzrA family.</text>
</comment>
<keyword evidence="6 8" id="KW-0717">Septation</keyword>
<evidence type="ECO:0000256" key="3">
    <source>
        <dbReference type="ARBA" id="ARBA00022989"/>
    </source>
</evidence>
<evidence type="ECO:0000256" key="8">
    <source>
        <dbReference type="HAMAP-Rule" id="MF_00728"/>
    </source>
</evidence>
<comment type="function">
    <text evidence="8">Negative regulator of FtsZ ring formation; modulates the frequency and position of FtsZ ring formation. Inhibits FtsZ ring formation at polar sites. Interacts either with FtsZ or with one of its binding partners to promote depolymerization.</text>
</comment>
<keyword evidence="10" id="KW-1185">Reference proteome</keyword>
<evidence type="ECO:0000256" key="2">
    <source>
        <dbReference type="ARBA" id="ARBA00022692"/>
    </source>
</evidence>
<dbReference type="Proteomes" id="UP001596109">
    <property type="component" value="Unassembled WGS sequence"/>
</dbReference>
<dbReference type="RefSeq" id="WP_381436836.1">
    <property type="nucleotide sequence ID" value="NZ_JBHSNO010000008.1"/>
</dbReference>
<keyword evidence="2 8" id="KW-0812">Transmembrane</keyword>
<evidence type="ECO:0000256" key="6">
    <source>
        <dbReference type="ARBA" id="ARBA00023210"/>
    </source>
</evidence>
<protein>
    <recommendedName>
        <fullName evidence="8">Septation ring formation regulator EzrA</fullName>
    </recommendedName>
</protein>
<organism evidence="9 10">
    <name type="scientific">Sporosarcina soli</name>
    <dbReference type="NCBI Taxonomy" id="334736"/>
    <lineage>
        <taxon>Bacteria</taxon>
        <taxon>Bacillati</taxon>
        <taxon>Bacillota</taxon>
        <taxon>Bacilli</taxon>
        <taxon>Bacillales</taxon>
        <taxon>Caryophanaceae</taxon>
        <taxon>Sporosarcina</taxon>
    </lineage>
</organism>
<proteinExistence type="inferred from homology"/>
<evidence type="ECO:0000256" key="5">
    <source>
        <dbReference type="ARBA" id="ARBA00023136"/>
    </source>
</evidence>
<keyword evidence="5 8" id="KW-0472">Membrane</keyword>
<evidence type="ECO:0000256" key="1">
    <source>
        <dbReference type="ARBA" id="ARBA00022618"/>
    </source>
</evidence>
<keyword evidence="3 8" id="KW-1133">Transmembrane helix</keyword>
<keyword evidence="8" id="KW-1003">Cell membrane</keyword>
<reference evidence="10" key="1">
    <citation type="journal article" date="2019" name="Int. J. Syst. Evol. Microbiol.">
        <title>The Global Catalogue of Microorganisms (GCM) 10K type strain sequencing project: providing services to taxonomists for standard genome sequencing and annotation.</title>
        <authorList>
            <consortium name="The Broad Institute Genomics Platform"/>
            <consortium name="The Broad Institute Genome Sequencing Center for Infectious Disease"/>
            <person name="Wu L."/>
            <person name="Ma J."/>
        </authorList>
    </citation>
    <scope>NUCLEOTIDE SEQUENCE [LARGE SCALE GENOMIC DNA]</scope>
    <source>
        <strain evidence="10">CGMCC 4.1434</strain>
    </source>
</reference>
<dbReference type="InterPro" id="IPR010379">
    <property type="entry name" value="EzrA"/>
</dbReference>
<feature type="topological domain" description="Extracellular" evidence="8">
    <location>
        <begin position="1"/>
        <end position="3"/>
    </location>
</feature>
<evidence type="ECO:0000313" key="9">
    <source>
        <dbReference type="EMBL" id="MFC5590416.1"/>
    </source>
</evidence>
<evidence type="ECO:0000256" key="4">
    <source>
        <dbReference type="ARBA" id="ARBA00023054"/>
    </source>
</evidence>
<dbReference type="HAMAP" id="MF_00728">
    <property type="entry name" value="EzrA"/>
    <property type="match status" value="1"/>
</dbReference>
<accession>A0ABW0TLT2</accession>
<feature type="topological domain" description="Cytoplasmic" evidence="8">
    <location>
        <begin position="22"/>
        <end position="563"/>
    </location>
</feature>
<comment type="subcellular location">
    <subcellularLocation>
        <location evidence="8">Cell membrane</location>
        <topology evidence="8">Single-pass membrane protein</topology>
    </subcellularLocation>
    <text evidence="8">Colocalized with FtsZ to the nascent septal site.</text>
</comment>
<keyword evidence="1 8" id="KW-0132">Cell division</keyword>
<dbReference type="NCBIfam" id="NF003413">
    <property type="entry name" value="PRK04778.1-7"/>
    <property type="match status" value="1"/>
</dbReference>
<feature type="coiled-coil region" evidence="8">
    <location>
        <begin position="383"/>
        <end position="424"/>
    </location>
</feature>
<name>A0ABW0TLT2_9BACL</name>
<dbReference type="Pfam" id="PF06160">
    <property type="entry name" value="EzrA"/>
    <property type="match status" value="1"/>
</dbReference>
<dbReference type="EMBL" id="JBHSNO010000008">
    <property type="protein sequence ID" value="MFC5590416.1"/>
    <property type="molecule type" value="Genomic_DNA"/>
</dbReference>
<evidence type="ECO:0000256" key="7">
    <source>
        <dbReference type="ARBA" id="ARBA00023306"/>
    </source>
</evidence>
<evidence type="ECO:0000313" key="10">
    <source>
        <dbReference type="Proteomes" id="UP001596109"/>
    </source>
</evidence>
<comment type="caution">
    <text evidence="9">The sequence shown here is derived from an EMBL/GenBank/DDBJ whole genome shotgun (WGS) entry which is preliminary data.</text>
</comment>
<keyword evidence="4 8" id="KW-0175">Coiled coil</keyword>
<keyword evidence="7 8" id="KW-0131">Cell cycle</keyword>
<feature type="coiled-coil region" evidence="8">
    <location>
        <begin position="256"/>
        <end position="283"/>
    </location>
</feature>
<sequence>MKTFIIAIIVLIILTTIAFLFRRKHIQEISRLEKEKLQIQHKPILEEMTKVKQLNMTGETEEKFERWRNDWAEVMDVHMPKIDSLLFDVEDMVDRFRFRKATETEKEIQEKIRFCDQKMNEILKELNELVGSEEKNRIEIEKLKEQHRAARKTVLAHQHSFGMTARPLEKELESFNPKFQEYDELTANGNYLLAREIVISLAAQGERVFRLIHETPSLLTELQNKIPASLRELKMGTMEMEEQSYFLQHLELPKQLSAIEEEIEELLEKMAELQIEVVQQRTMEINDRIDSFYDALEHEVNAKHYVDEHYEYVAERLLEMTRQARETSAEATYVQQSYRLDEKEAQIPQQSLKKLNVLEKRFEVLTTRLESQGSAYSSLWEELQSISEELEEIAEEQEGFTNRMKNLRIDENNVRTKLNELSRKLQHADRLLHRGNIPGIPDEMEARLEEADEQIYIVKQSLQEVPLNMQLVDSYLGNAAKVVQDVTEKVEELLENVMLIEWIIQYGNRYRASNPDMHARLLEAEESFRQFRYAKALEEAATAVEEVEPGAMKRIEELVKEQV</sequence>